<gene>
    <name evidence="9" type="ordered locus">Apre_1581</name>
</gene>
<proteinExistence type="predicted"/>
<dbReference type="PANTHER" id="PTHR23517:SF3">
    <property type="entry name" value="INTEGRAL MEMBRANE TRANSPORT PROTEIN"/>
    <property type="match status" value="1"/>
</dbReference>
<dbReference type="KEGG" id="apr:Apre_1581"/>
<dbReference type="Gene3D" id="1.20.1250.20">
    <property type="entry name" value="MFS general substrate transporter like domains"/>
    <property type="match status" value="2"/>
</dbReference>
<evidence type="ECO:0000313" key="9">
    <source>
        <dbReference type="EMBL" id="ACV29602.1"/>
    </source>
</evidence>
<feature type="transmembrane region" description="Helical" evidence="7">
    <location>
        <begin position="158"/>
        <end position="176"/>
    </location>
</feature>
<keyword evidence="10" id="KW-1185">Reference proteome</keyword>
<feature type="transmembrane region" description="Helical" evidence="7">
    <location>
        <begin position="132"/>
        <end position="152"/>
    </location>
</feature>
<dbReference type="eggNOG" id="COG0738">
    <property type="taxonomic scope" value="Bacteria"/>
</dbReference>
<evidence type="ECO:0000256" key="2">
    <source>
        <dbReference type="ARBA" id="ARBA00022448"/>
    </source>
</evidence>
<keyword evidence="4 7" id="KW-0812">Transmembrane</keyword>
<dbReference type="AlphaFoldDB" id="C7REI9"/>
<dbReference type="HOGENOM" id="CLU_001265_10_4_9"/>
<protein>
    <submittedName>
        <fullName evidence="9">Major facilitator superfamily MFS_1</fullName>
    </submittedName>
</protein>
<name>C7REI9_ANAPD</name>
<feature type="transmembrane region" description="Helical" evidence="7">
    <location>
        <begin position="197"/>
        <end position="215"/>
    </location>
</feature>
<feature type="domain" description="Major facilitator superfamily (MFS) profile" evidence="8">
    <location>
        <begin position="1"/>
        <end position="378"/>
    </location>
</feature>
<dbReference type="Proteomes" id="UP000002294">
    <property type="component" value="Chromosome"/>
</dbReference>
<dbReference type="GO" id="GO:0005886">
    <property type="term" value="C:plasma membrane"/>
    <property type="evidence" value="ECO:0007669"/>
    <property type="project" value="UniProtKB-SubCell"/>
</dbReference>
<dbReference type="InterPro" id="IPR036259">
    <property type="entry name" value="MFS_trans_sf"/>
</dbReference>
<reference evidence="9 10" key="1">
    <citation type="journal article" date="2009" name="Stand. Genomic Sci.">
        <title>Complete genome sequence of Anaerococcus prevotii type strain (PC1).</title>
        <authorList>
            <person name="Labutti K."/>
            <person name="Pukall R."/>
            <person name="Steenblock K."/>
            <person name="Glavina Del Rio T."/>
            <person name="Tice H."/>
            <person name="Copeland A."/>
            <person name="Cheng J.F."/>
            <person name="Lucas S."/>
            <person name="Chen F."/>
            <person name="Nolan M."/>
            <person name="Bruce D."/>
            <person name="Goodwin L."/>
            <person name="Pitluck S."/>
            <person name="Ivanova N."/>
            <person name="Mavromatis K."/>
            <person name="Ovchinnikova G."/>
            <person name="Pati A."/>
            <person name="Chen A."/>
            <person name="Palaniappan K."/>
            <person name="Land M."/>
            <person name="Hauser L."/>
            <person name="Chang Y.J."/>
            <person name="Jeffries C.D."/>
            <person name="Chain P."/>
            <person name="Saunders E."/>
            <person name="Brettin T."/>
            <person name="Detter J.C."/>
            <person name="Han C."/>
            <person name="Goker M."/>
            <person name="Bristow J."/>
            <person name="Eisen J.A."/>
            <person name="Markowitz V."/>
            <person name="Hugenholtz P."/>
            <person name="Kyrpides N.C."/>
            <person name="Klenk H.P."/>
            <person name="Lapidus A."/>
        </authorList>
    </citation>
    <scope>NUCLEOTIDE SEQUENCE [LARGE SCALE GENOMIC DNA]</scope>
    <source>
        <strain evidence="10">ATCC 9321 / DSM 20548 / JCM 6508 / NCTC 11806 / PC1</strain>
    </source>
</reference>
<dbReference type="GO" id="GO:0022857">
    <property type="term" value="F:transmembrane transporter activity"/>
    <property type="evidence" value="ECO:0007669"/>
    <property type="project" value="InterPro"/>
</dbReference>
<keyword evidence="5 7" id="KW-1133">Transmembrane helix</keyword>
<keyword evidence="3" id="KW-1003">Cell membrane</keyword>
<dbReference type="InterPro" id="IPR020846">
    <property type="entry name" value="MFS_dom"/>
</dbReference>
<keyword evidence="2" id="KW-0813">Transport</keyword>
<dbReference type="PANTHER" id="PTHR23517">
    <property type="entry name" value="RESISTANCE PROTEIN MDTM, PUTATIVE-RELATED-RELATED"/>
    <property type="match status" value="1"/>
</dbReference>
<feature type="transmembrane region" description="Helical" evidence="7">
    <location>
        <begin position="44"/>
        <end position="61"/>
    </location>
</feature>
<feature type="transmembrane region" description="Helical" evidence="7">
    <location>
        <begin position="285"/>
        <end position="306"/>
    </location>
</feature>
<evidence type="ECO:0000256" key="1">
    <source>
        <dbReference type="ARBA" id="ARBA00004651"/>
    </source>
</evidence>
<evidence type="ECO:0000259" key="8">
    <source>
        <dbReference type="PROSITE" id="PS50850"/>
    </source>
</evidence>
<feature type="transmembrane region" description="Helical" evidence="7">
    <location>
        <begin position="262"/>
        <end position="279"/>
    </location>
</feature>
<sequence length="378" mass="41518">MRKIQTRDWAVLGLALFHTTHIAINQFAPSIIEELGLSLSTTEIILSLNAISATIFLLLAGEINEKIGMRKSTILGLSLVALSGIIPLVFRNKLAIILNRLILGCGVGIYATNASTYIGIFNKGAKKARLMGYRNAFEMIGLIVSILLAGFIGKGNFYLSFAIYVLALFPLIFFLRNVPDTHESKKEDSGKFRANRFVIFYIVLSMVAIMANNAMNLRFPTVLASNGVLGEAISLYTIFIMLVGMVGGFAFGNFYNIFEKKSLSFATSMMILGSLIIAITDKSIFLLVLGLALATFAQAICISYAVGDLENHMDKRHITKATGIMFAGNNLGAMASPFALVFFKNLLKTESLTRAFLGFTVLLALFLIYDIFFLKEDR</sequence>
<feature type="transmembrane region" description="Helical" evidence="7">
    <location>
        <begin position="318"/>
        <end position="343"/>
    </location>
</feature>
<dbReference type="Pfam" id="PF07690">
    <property type="entry name" value="MFS_1"/>
    <property type="match status" value="1"/>
</dbReference>
<dbReference type="SUPFAM" id="SSF103473">
    <property type="entry name" value="MFS general substrate transporter"/>
    <property type="match status" value="1"/>
</dbReference>
<evidence type="ECO:0000256" key="3">
    <source>
        <dbReference type="ARBA" id="ARBA00022475"/>
    </source>
</evidence>
<feature type="transmembrane region" description="Helical" evidence="7">
    <location>
        <begin position="235"/>
        <end position="255"/>
    </location>
</feature>
<dbReference type="InterPro" id="IPR050171">
    <property type="entry name" value="MFS_Transporters"/>
</dbReference>
<evidence type="ECO:0000256" key="4">
    <source>
        <dbReference type="ARBA" id="ARBA00022692"/>
    </source>
</evidence>
<feature type="transmembrane region" description="Helical" evidence="7">
    <location>
        <begin position="9"/>
        <end position="32"/>
    </location>
</feature>
<accession>C7REI9</accession>
<evidence type="ECO:0000256" key="5">
    <source>
        <dbReference type="ARBA" id="ARBA00022989"/>
    </source>
</evidence>
<feature type="transmembrane region" description="Helical" evidence="7">
    <location>
        <begin position="355"/>
        <end position="374"/>
    </location>
</feature>
<organism evidence="9 10">
    <name type="scientific">Anaerococcus prevotii (strain ATCC 9321 / DSM 20548 / JCM 6508 / NCTC 11806 / PC1)</name>
    <name type="common">Peptostreptococcus prevotii</name>
    <name type="synonym">Peptococcus prevotii</name>
    <dbReference type="NCBI Taxonomy" id="525919"/>
    <lineage>
        <taxon>Bacteria</taxon>
        <taxon>Bacillati</taxon>
        <taxon>Bacillota</taxon>
        <taxon>Tissierellia</taxon>
        <taxon>Tissierellales</taxon>
        <taxon>Peptoniphilaceae</taxon>
        <taxon>Anaerococcus</taxon>
    </lineage>
</organism>
<dbReference type="EMBL" id="CP001708">
    <property type="protein sequence ID" value="ACV29602.1"/>
    <property type="molecule type" value="Genomic_DNA"/>
</dbReference>
<evidence type="ECO:0000313" key="10">
    <source>
        <dbReference type="Proteomes" id="UP000002294"/>
    </source>
</evidence>
<keyword evidence="6 7" id="KW-0472">Membrane</keyword>
<evidence type="ECO:0000256" key="6">
    <source>
        <dbReference type="ARBA" id="ARBA00023136"/>
    </source>
</evidence>
<feature type="transmembrane region" description="Helical" evidence="7">
    <location>
        <begin position="73"/>
        <end position="90"/>
    </location>
</feature>
<dbReference type="RefSeq" id="WP_015778498.1">
    <property type="nucleotide sequence ID" value="NC_013171.1"/>
</dbReference>
<dbReference type="STRING" id="525919.Apre_1581"/>
<evidence type="ECO:0000256" key="7">
    <source>
        <dbReference type="SAM" id="Phobius"/>
    </source>
</evidence>
<dbReference type="InterPro" id="IPR011701">
    <property type="entry name" value="MFS"/>
</dbReference>
<feature type="transmembrane region" description="Helical" evidence="7">
    <location>
        <begin position="96"/>
        <end position="120"/>
    </location>
</feature>
<dbReference type="OrthoDB" id="2412976at2"/>
<comment type="subcellular location">
    <subcellularLocation>
        <location evidence="1">Cell membrane</location>
        <topology evidence="1">Multi-pass membrane protein</topology>
    </subcellularLocation>
</comment>
<dbReference type="PROSITE" id="PS50850">
    <property type="entry name" value="MFS"/>
    <property type="match status" value="1"/>
</dbReference>